<reference evidence="2" key="2">
    <citation type="submission" date="2020-09" db="EMBL/GenBank/DDBJ databases">
        <authorList>
            <person name="Sun Q."/>
            <person name="Ohkuma M."/>
        </authorList>
    </citation>
    <scope>NUCLEOTIDE SEQUENCE</scope>
    <source>
        <strain evidence="2">JCM 31311</strain>
    </source>
</reference>
<feature type="region of interest" description="Disordered" evidence="1">
    <location>
        <begin position="1"/>
        <end position="22"/>
    </location>
</feature>
<accession>A0A918CC03</accession>
<proteinExistence type="predicted"/>
<sequence>MSQMVKAVQRNARHSSQPSQLQLDDKSWAQVGDLVGLDIDSSDGEIWRVTNIVSVPFKIATRQWSGMVVDAEFVRMANPMYLN</sequence>
<evidence type="ECO:0000256" key="1">
    <source>
        <dbReference type="SAM" id="MobiDB-lite"/>
    </source>
</evidence>
<comment type="caution">
    <text evidence="2">The sequence shown here is derived from an EMBL/GenBank/DDBJ whole genome shotgun (WGS) entry which is preliminary data.</text>
</comment>
<reference evidence="2" key="1">
    <citation type="journal article" date="2014" name="Int. J. Syst. Evol. Microbiol.">
        <title>Complete genome sequence of Corynebacterium casei LMG S-19264T (=DSM 44701T), isolated from a smear-ripened cheese.</title>
        <authorList>
            <consortium name="US DOE Joint Genome Institute (JGI-PGF)"/>
            <person name="Walter F."/>
            <person name="Albersmeier A."/>
            <person name="Kalinowski J."/>
            <person name="Ruckert C."/>
        </authorList>
    </citation>
    <scope>NUCLEOTIDE SEQUENCE</scope>
    <source>
        <strain evidence="2">JCM 31311</strain>
    </source>
</reference>
<gene>
    <name evidence="2" type="ORF">GCM10008957_31840</name>
</gene>
<evidence type="ECO:0000313" key="3">
    <source>
        <dbReference type="Proteomes" id="UP000603865"/>
    </source>
</evidence>
<evidence type="ECO:0000313" key="2">
    <source>
        <dbReference type="EMBL" id="GGR16831.1"/>
    </source>
</evidence>
<dbReference type="Proteomes" id="UP000603865">
    <property type="component" value="Unassembled WGS sequence"/>
</dbReference>
<keyword evidence="3" id="KW-1185">Reference proteome</keyword>
<dbReference type="EMBL" id="BMQL01000019">
    <property type="protein sequence ID" value="GGR16831.1"/>
    <property type="molecule type" value="Genomic_DNA"/>
</dbReference>
<name>A0A918CC03_9DEIO</name>
<dbReference type="AlphaFoldDB" id="A0A918CC03"/>
<dbReference type="RefSeq" id="WP_189091510.1">
    <property type="nucleotide sequence ID" value="NZ_BMQL01000019.1"/>
</dbReference>
<organism evidence="2 3">
    <name type="scientific">Deinococcus ruber</name>
    <dbReference type="NCBI Taxonomy" id="1848197"/>
    <lineage>
        <taxon>Bacteria</taxon>
        <taxon>Thermotogati</taxon>
        <taxon>Deinococcota</taxon>
        <taxon>Deinococci</taxon>
        <taxon>Deinococcales</taxon>
        <taxon>Deinococcaceae</taxon>
        <taxon>Deinococcus</taxon>
    </lineage>
</organism>
<protein>
    <submittedName>
        <fullName evidence="2">Uncharacterized protein</fullName>
    </submittedName>
</protein>